<organism evidence="1 2">
    <name type="scientific">Caerostris extrusa</name>
    <name type="common">Bark spider</name>
    <name type="synonym">Caerostris bankana</name>
    <dbReference type="NCBI Taxonomy" id="172846"/>
    <lineage>
        <taxon>Eukaryota</taxon>
        <taxon>Metazoa</taxon>
        <taxon>Ecdysozoa</taxon>
        <taxon>Arthropoda</taxon>
        <taxon>Chelicerata</taxon>
        <taxon>Arachnida</taxon>
        <taxon>Araneae</taxon>
        <taxon>Araneomorphae</taxon>
        <taxon>Entelegynae</taxon>
        <taxon>Araneoidea</taxon>
        <taxon>Araneidae</taxon>
        <taxon>Caerostris</taxon>
    </lineage>
</organism>
<dbReference type="Proteomes" id="UP001054945">
    <property type="component" value="Unassembled WGS sequence"/>
</dbReference>
<proteinExistence type="predicted"/>
<comment type="caution">
    <text evidence="1">The sequence shown here is derived from an EMBL/GenBank/DDBJ whole genome shotgun (WGS) entry which is preliminary data.</text>
</comment>
<reference evidence="1 2" key="1">
    <citation type="submission" date="2021-06" db="EMBL/GenBank/DDBJ databases">
        <title>Caerostris extrusa draft genome.</title>
        <authorList>
            <person name="Kono N."/>
            <person name="Arakawa K."/>
        </authorList>
    </citation>
    <scope>NUCLEOTIDE SEQUENCE [LARGE SCALE GENOMIC DNA]</scope>
</reference>
<dbReference type="EMBL" id="BPLR01019681">
    <property type="protein sequence ID" value="GIX70485.1"/>
    <property type="molecule type" value="Genomic_DNA"/>
</dbReference>
<dbReference type="AlphaFoldDB" id="A0AAV4MF66"/>
<name>A0AAV4MF66_CAEEX</name>
<evidence type="ECO:0000313" key="1">
    <source>
        <dbReference type="EMBL" id="GIX70485.1"/>
    </source>
</evidence>
<accession>A0AAV4MF66</accession>
<evidence type="ECO:0000313" key="2">
    <source>
        <dbReference type="Proteomes" id="UP001054945"/>
    </source>
</evidence>
<protein>
    <submittedName>
        <fullName evidence="1">Uncharacterized protein</fullName>
    </submittedName>
</protein>
<gene>
    <name evidence="1" type="ORF">CEXT_278701</name>
</gene>
<sequence length="91" mass="10505">MVLFIDTFFSVENERGCSVQADDEDWRRRPQKTTLSGRGLCQALHPLLPTPTGYTRVSVVRNDKGERLLNLAMNHSMSNYIFPYCCDFNFL</sequence>
<keyword evidence="2" id="KW-1185">Reference proteome</keyword>